<dbReference type="PANTHER" id="PTHR10953:SF29">
    <property type="entry name" value="NEDD8-ACTIVATING ENZYME E1 REGULATORY SUBUNIT"/>
    <property type="match status" value="1"/>
</dbReference>
<comment type="function">
    <text evidence="5">Regulatory subunit of the dimeric UBA3-NAE1 E1 enzyme. E1 activates NEDD8 by first adenylating its C-terminal glycine residue with ATP, thereafter linking this residue to the side chain of the catalytic cysteine, yielding a NEDD8-UBA3 thioester and free AMP. E1 finally transfers NEDD8 to the catalytic cysteine of UBE2M.</text>
</comment>
<evidence type="ECO:0000256" key="3">
    <source>
        <dbReference type="ARBA" id="ARBA00015407"/>
    </source>
</evidence>
<reference evidence="7" key="2">
    <citation type="submission" date="2025-09" db="UniProtKB">
        <authorList>
            <consortium name="Ensembl"/>
        </authorList>
    </citation>
    <scope>IDENTIFICATION</scope>
</reference>
<gene>
    <name evidence="7" type="primary">NAE1</name>
    <name evidence="7" type="synonym">LOC115202900</name>
</gene>
<sequence>MAATKASKEQKYDRQLRLWGDHGQEELENAHVCLINSTASGTEILKNLVLPGIGSFTIVDGHKVSGEDNRAQAATELLQELNTDVSGNFVEEVCFQLGAVQQFSLKRTLTAFPGTDFVILLGSVLWNANVPFLVCRTYGLVGYMRLVVKEHTVIESHPDNALEDLRLDQPFAELKSHIQSYDLEGMGKKDHGHTPWIIIVAKYLEKWFSEHNFQLPKNYKEKEAFKQLIRQGILKNEKGTPEDEENFEEAIKNVNTALNPTKVIPSSVDDLFNGEQCNDITSQTPAFWVMTRAVREFVQNDGRGNLPVRGSIPDMIADSEKFINLQNVYREKAMQDASVVSKHVESLLQSVGKVCGPYSAVSGIFHLVQCKNAAFLRVVRCRSLAEEYSVETVNKDEISNADGEMVLYLMLRSVDRFYQQHSRYPGVYNYQVEEDISKLKLCVNSLLQEYSLNVSVKDDYIHEFCRYGAAEPHTVASFLGGSAAQEAIKLITRQFVPFNNTFIYNAMSQTTATFQL</sequence>
<evidence type="ECO:0000313" key="8">
    <source>
        <dbReference type="Proteomes" id="UP000472277"/>
    </source>
</evidence>
<dbReference type="PANTHER" id="PTHR10953">
    <property type="entry name" value="UBIQUITIN-ACTIVATING ENZYME E1"/>
    <property type="match status" value="1"/>
</dbReference>
<dbReference type="GO" id="GO:0045116">
    <property type="term" value="P:protein neddylation"/>
    <property type="evidence" value="ECO:0007669"/>
    <property type="project" value="UniProtKB-UniRule"/>
</dbReference>
<evidence type="ECO:0000313" key="7">
    <source>
        <dbReference type="Ensembl" id="ENSSTUP00000031946.1"/>
    </source>
</evidence>
<evidence type="ECO:0000256" key="2">
    <source>
        <dbReference type="ARBA" id="ARBA00006868"/>
    </source>
</evidence>
<keyword evidence="4 5" id="KW-0833">Ubl conjugation pathway</keyword>
<feature type="domain" description="THIF-type NAD/FAD binding fold" evidence="6">
    <location>
        <begin position="12"/>
        <end position="85"/>
    </location>
</feature>
<protein>
    <recommendedName>
        <fullName evidence="3 5">NEDD8-activating enzyme E1 regulatory subunit</fullName>
    </recommendedName>
</protein>
<name>A0A673YBI5_SALTR</name>
<dbReference type="GO" id="GO:0019781">
    <property type="term" value="F:NEDD8 activating enzyme activity"/>
    <property type="evidence" value="ECO:0007669"/>
    <property type="project" value="UniProtKB-UniRule"/>
</dbReference>
<dbReference type="SUPFAM" id="SSF69572">
    <property type="entry name" value="Activating enzymes of the ubiquitin-like proteins"/>
    <property type="match status" value="1"/>
</dbReference>
<dbReference type="AlphaFoldDB" id="A0A673YBI5"/>
<dbReference type="FunFam" id="3.40.50.720:FF:000174">
    <property type="entry name" value="NEDD8-activating enzyme E1 regulatory subunit"/>
    <property type="match status" value="1"/>
</dbReference>
<dbReference type="InterPro" id="IPR045886">
    <property type="entry name" value="ThiF/MoeB/HesA"/>
</dbReference>
<dbReference type="PIRSF" id="PIRSF039099">
    <property type="entry name" value="APP-BP1"/>
    <property type="match status" value="1"/>
</dbReference>
<comment type="similarity">
    <text evidence="2 5">Belongs to the ubiquitin-activating E1 family. ULA1 subfamily.</text>
</comment>
<keyword evidence="8" id="KW-1185">Reference proteome</keyword>
<accession>A0A673YBI5</accession>
<evidence type="ECO:0000256" key="4">
    <source>
        <dbReference type="ARBA" id="ARBA00022786"/>
    </source>
</evidence>
<dbReference type="CDD" id="cd01493">
    <property type="entry name" value="APPBP1_RUB"/>
    <property type="match status" value="1"/>
</dbReference>
<organism evidence="7 8">
    <name type="scientific">Salmo trutta</name>
    <name type="common">Brown trout</name>
    <dbReference type="NCBI Taxonomy" id="8032"/>
    <lineage>
        <taxon>Eukaryota</taxon>
        <taxon>Metazoa</taxon>
        <taxon>Chordata</taxon>
        <taxon>Craniata</taxon>
        <taxon>Vertebrata</taxon>
        <taxon>Euteleostomi</taxon>
        <taxon>Actinopterygii</taxon>
        <taxon>Neopterygii</taxon>
        <taxon>Teleostei</taxon>
        <taxon>Protacanthopterygii</taxon>
        <taxon>Salmoniformes</taxon>
        <taxon>Salmonidae</taxon>
        <taxon>Salmoninae</taxon>
        <taxon>Salmo</taxon>
    </lineage>
</organism>
<dbReference type="GeneTree" id="ENSGT00550000074901"/>
<evidence type="ECO:0000259" key="6">
    <source>
        <dbReference type="Pfam" id="PF00899"/>
    </source>
</evidence>
<dbReference type="UniPathway" id="UPA00885"/>
<evidence type="ECO:0000256" key="5">
    <source>
        <dbReference type="PIRNR" id="PIRNR039099"/>
    </source>
</evidence>
<dbReference type="Proteomes" id="UP000472277">
    <property type="component" value="Chromosome 12"/>
</dbReference>
<proteinExistence type="inferred from homology"/>
<comment type="pathway">
    <text evidence="1 5">Protein modification; protein neddylation.</text>
</comment>
<dbReference type="Gene3D" id="3.40.50.720">
    <property type="entry name" value="NAD(P)-binding Rossmann-like Domain"/>
    <property type="match status" value="2"/>
</dbReference>
<dbReference type="InterPro" id="IPR035985">
    <property type="entry name" value="Ubiquitin-activating_enz"/>
</dbReference>
<reference evidence="7" key="1">
    <citation type="submission" date="2025-08" db="UniProtKB">
        <authorList>
            <consortium name="Ensembl"/>
        </authorList>
    </citation>
    <scope>IDENTIFICATION</scope>
</reference>
<evidence type="ECO:0000256" key="1">
    <source>
        <dbReference type="ARBA" id="ARBA00005032"/>
    </source>
</evidence>
<dbReference type="Pfam" id="PF00899">
    <property type="entry name" value="ThiF"/>
    <property type="match status" value="1"/>
</dbReference>
<dbReference type="InterPro" id="IPR030667">
    <property type="entry name" value="APP-BP1"/>
</dbReference>
<dbReference type="InterPro" id="IPR000594">
    <property type="entry name" value="ThiF_NAD_FAD-bd"/>
</dbReference>
<dbReference type="GO" id="GO:0005737">
    <property type="term" value="C:cytoplasm"/>
    <property type="evidence" value="ECO:0007669"/>
    <property type="project" value="TreeGrafter"/>
</dbReference>
<dbReference type="FunFam" id="3.40.50.720:FF:000187">
    <property type="entry name" value="NEDD8-activating enzyme E1 regulatory subunit"/>
    <property type="match status" value="1"/>
</dbReference>
<dbReference type="Ensembl" id="ENSSTUT00000033382.1">
    <property type="protein sequence ID" value="ENSSTUP00000031946.1"/>
    <property type="gene ID" value="ENSSTUG00000013526.1"/>
</dbReference>